<dbReference type="SMART" id="SM00346">
    <property type="entry name" value="HTH_ICLR"/>
    <property type="match status" value="1"/>
</dbReference>
<dbReference type="AlphaFoldDB" id="A0A261S1T4"/>
<evidence type="ECO:0000313" key="6">
    <source>
        <dbReference type="EMBL" id="OZI31125.1"/>
    </source>
</evidence>
<dbReference type="PROSITE" id="PS51078">
    <property type="entry name" value="ICLR_ED"/>
    <property type="match status" value="1"/>
</dbReference>
<dbReference type="PANTHER" id="PTHR30136:SF35">
    <property type="entry name" value="HTH-TYPE TRANSCRIPTIONAL REGULATOR RV1719"/>
    <property type="match status" value="1"/>
</dbReference>
<sequence>MSLPPSSSNRSGYTIESVRTAMDLLFSVCGQPDLGVTELARKNGLGKARAYRLLRTLEECGLVKRTEEQRFRLGHAALLVGSAATAQINLANLAAAELARVGEAVQESTQLRIREGDESVCIGSWEPNRDLRVHIVLGRRRRLGLGSNKALLAFESADEIESTLDRLYAASDMPVPREVLRARLDEARRNGYCISRGEVSEHLVSMSVPVYAKGRKPVAALNISAPAIRMSEERIRYGIEQLLEASARLSAKLGCEQAA</sequence>
<dbReference type="OrthoDB" id="9807558at2"/>
<protein>
    <recommendedName>
        <fullName evidence="8">IclR family transcriptional regulator</fullName>
    </recommendedName>
</protein>
<dbReference type="InterPro" id="IPR029016">
    <property type="entry name" value="GAF-like_dom_sf"/>
</dbReference>
<dbReference type="RefSeq" id="WP_094855538.1">
    <property type="nucleotide sequence ID" value="NZ_NEVM01000005.1"/>
</dbReference>
<keyword evidence="2" id="KW-0238">DNA-binding</keyword>
<accession>A0A261S1T4</accession>
<proteinExistence type="predicted"/>
<feature type="domain" description="IclR-ED" evidence="5">
    <location>
        <begin position="76"/>
        <end position="255"/>
    </location>
</feature>
<dbReference type="GO" id="GO:0003677">
    <property type="term" value="F:DNA binding"/>
    <property type="evidence" value="ECO:0007669"/>
    <property type="project" value="UniProtKB-KW"/>
</dbReference>
<evidence type="ECO:0000259" key="4">
    <source>
        <dbReference type="PROSITE" id="PS51077"/>
    </source>
</evidence>
<dbReference type="Proteomes" id="UP000216020">
    <property type="component" value="Unassembled WGS sequence"/>
</dbReference>
<dbReference type="InterPro" id="IPR036388">
    <property type="entry name" value="WH-like_DNA-bd_sf"/>
</dbReference>
<keyword evidence="1" id="KW-0805">Transcription regulation</keyword>
<keyword evidence="7" id="KW-1185">Reference proteome</keyword>
<feature type="domain" description="HTH iclR-type" evidence="4">
    <location>
        <begin position="15"/>
        <end position="75"/>
    </location>
</feature>
<dbReference type="GO" id="GO:0003700">
    <property type="term" value="F:DNA-binding transcription factor activity"/>
    <property type="evidence" value="ECO:0007669"/>
    <property type="project" value="TreeGrafter"/>
</dbReference>
<evidence type="ECO:0000313" key="7">
    <source>
        <dbReference type="Proteomes" id="UP000216020"/>
    </source>
</evidence>
<dbReference type="InterPro" id="IPR014757">
    <property type="entry name" value="Tscrpt_reg_IclR_C"/>
</dbReference>
<keyword evidence="3" id="KW-0804">Transcription</keyword>
<evidence type="ECO:0000259" key="5">
    <source>
        <dbReference type="PROSITE" id="PS51078"/>
    </source>
</evidence>
<evidence type="ECO:0000256" key="1">
    <source>
        <dbReference type="ARBA" id="ARBA00023015"/>
    </source>
</evidence>
<comment type="caution">
    <text evidence="6">The sequence shown here is derived from an EMBL/GenBank/DDBJ whole genome shotgun (WGS) entry which is preliminary data.</text>
</comment>
<dbReference type="InterPro" id="IPR050707">
    <property type="entry name" value="HTH_MetabolicPath_Reg"/>
</dbReference>
<gene>
    <name evidence="6" type="ORF">CAL29_24645</name>
</gene>
<dbReference type="Gene3D" id="3.30.450.40">
    <property type="match status" value="1"/>
</dbReference>
<dbReference type="SUPFAM" id="SSF55781">
    <property type="entry name" value="GAF domain-like"/>
    <property type="match status" value="1"/>
</dbReference>
<evidence type="ECO:0008006" key="8">
    <source>
        <dbReference type="Google" id="ProtNLM"/>
    </source>
</evidence>
<evidence type="ECO:0000256" key="3">
    <source>
        <dbReference type="ARBA" id="ARBA00023163"/>
    </source>
</evidence>
<dbReference type="InterPro" id="IPR036390">
    <property type="entry name" value="WH_DNA-bd_sf"/>
</dbReference>
<dbReference type="GO" id="GO:0045892">
    <property type="term" value="P:negative regulation of DNA-templated transcription"/>
    <property type="evidence" value="ECO:0007669"/>
    <property type="project" value="TreeGrafter"/>
</dbReference>
<dbReference type="InterPro" id="IPR005471">
    <property type="entry name" value="Tscrpt_reg_IclR_N"/>
</dbReference>
<dbReference type="PANTHER" id="PTHR30136">
    <property type="entry name" value="HELIX-TURN-HELIX TRANSCRIPTIONAL REGULATOR, ICLR FAMILY"/>
    <property type="match status" value="1"/>
</dbReference>
<organism evidence="6 7">
    <name type="scientific">Bordetella genomosp. 10</name>
    <dbReference type="NCBI Taxonomy" id="1416804"/>
    <lineage>
        <taxon>Bacteria</taxon>
        <taxon>Pseudomonadati</taxon>
        <taxon>Pseudomonadota</taxon>
        <taxon>Betaproteobacteria</taxon>
        <taxon>Burkholderiales</taxon>
        <taxon>Alcaligenaceae</taxon>
        <taxon>Bordetella</taxon>
    </lineage>
</organism>
<dbReference type="Gene3D" id="1.10.10.10">
    <property type="entry name" value="Winged helix-like DNA-binding domain superfamily/Winged helix DNA-binding domain"/>
    <property type="match status" value="1"/>
</dbReference>
<evidence type="ECO:0000256" key="2">
    <source>
        <dbReference type="ARBA" id="ARBA00023125"/>
    </source>
</evidence>
<name>A0A261S1T4_9BORD</name>
<dbReference type="EMBL" id="NEVM01000005">
    <property type="protein sequence ID" value="OZI31125.1"/>
    <property type="molecule type" value="Genomic_DNA"/>
</dbReference>
<dbReference type="Pfam" id="PF09339">
    <property type="entry name" value="HTH_IclR"/>
    <property type="match status" value="1"/>
</dbReference>
<dbReference type="Pfam" id="PF01614">
    <property type="entry name" value="IclR_C"/>
    <property type="match status" value="1"/>
</dbReference>
<reference evidence="7" key="1">
    <citation type="submission" date="2017-05" db="EMBL/GenBank/DDBJ databases">
        <title>Complete and WGS of Bordetella genogroups.</title>
        <authorList>
            <person name="Spilker T."/>
            <person name="Lipuma J."/>
        </authorList>
    </citation>
    <scope>NUCLEOTIDE SEQUENCE [LARGE SCALE GENOMIC DNA]</scope>
    <source>
        <strain evidence="7">AU16122</strain>
    </source>
</reference>
<dbReference type="PROSITE" id="PS51077">
    <property type="entry name" value="HTH_ICLR"/>
    <property type="match status" value="1"/>
</dbReference>
<dbReference type="SUPFAM" id="SSF46785">
    <property type="entry name" value="Winged helix' DNA-binding domain"/>
    <property type="match status" value="1"/>
</dbReference>